<dbReference type="AlphaFoldDB" id="A0A8J5XD28"/>
<feature type="region of interest" description="Disordered" evidence="1">
    <location>
        <begin position="282"/>
        <end position="323"/>
    </location>
</feature>
<feature type="compositionally biased region" description="Low complexity" evidence="1">
    <location>
        <begin position="249"/>
        <end position="261"/>
    </location>
</feature>
<feature type="compositionally biased region" description="Low complexity" evidence="1">
    <location>
        <begin position="553"/>
        <end position="569"/>
    </location>
</feature>
<reference evidence="2" key="1">
    <citation type="submission" date="2021-05" db="EMBL/GenBank/DDBJ databases">
        <title>The genome of the haptophyte Pavlova lutheri (Diacronema luteri, Pavlovales) - a model for lipid biosynthesis in eukaryotic algae.</title>
        <authorList>
            <person name="Hulatt C.J."/>
            <person name="Posewitz M.C."/>
        </authorList>
    </citation>
    <scope>NUCLEOTIDE SEQUENCE</scope>
    <source>
        <strain evidence="2">NIVA-4/92</strain>
    </source>
</reference>
<dbReference type="PANTHER" id="PTHR15131">
    <property type="entry name" value="SMALL NUCLEAR RNA ACTIVATING COMPLEX, POLYPEPTIDE 1"/>
    <property type="match status" value="1"/>
</dbReference>
<sequence length="785" mass="77934">MAEDSEAAFRDVSRLVRQFARQQSSSFAAFRSVWLALNFSNIHYARPAGEDPRRFVTRLLAFALSHVCNGHSYLVRLGGLYALYALHGTQYCERPRARCRVAPAQWNALCALLREVRERVDGACTTGGAAGGAEDAAGGRARSGDGADVARIFDALCARDGGAMRLVHAYSTHETELAAVRYTDAPAQRRAGGADCSGAAMATLGAREGDTIERTANLPALERLASAYAASRAATATAAGARAPPPNSVPRVTGTPPTPAPAATAVPALVAAMRAALEAYRVAPPPPPAQPDGDGAPGARSARAHKRRAPPEAAAPAPEPAAAPMLPAAARRERERLAATAAALAPVDEAAAVDAAVGAARGARAQARKRAGARGGAAARRPAGEAARVTGEQEDGLDENGCIGGHALTEMNRPRRAPGRAADGGSLGIGSGAGCGADVAAAAAAAAADAAAGADGARALDDPVAGELAPPSVGMPLSFGSLAAAWDQAHAPHRADALVHAHAAGALPLVADGADPFAWPADAEATRRAARAQGLGTDAQGLLLGAPVPLPLHLGSAQPSSGRAAARGRAPARPRARGGGRGAARRAEADGGAAGRGGRPAARTASEAHGAARARATLVVPPPPLVPGGPLAAPLLVHAHGASCSDVYTGDTGGAGGASPAVRALVPSRRSELLRGVGGLGACAPARGAACDGLSARAAGGDLVAAGGDVERAARAAAVRAVGAPDGAASVAPLVLAAAPLAVAAHAPSTPSVANMDDARAPAAGDDVNAAADDEEEVPDEIDDW</sequence>
<dbReference type="OMA" id="HAYSTHE"/>
<feature type="compositionally biased region" description="Low complexity" evidence="1">
    <location>
        <begin position="599"/>
        <end position="610"/>
    </location>
</feature>
<evidence type="ECO:0000313" key="3">
    <source>
        <dbReference type="Proteomes" id="UP000751190"/>
    </source>
</evidence>
<keyword evidence="3" id="KW-1185">Reference proteome</keyword>
<accession>A0A8J5XD28</accession>
<dbReference type="GO" id="GO:0043565">
    <property type="term" value="F:sequence-specific DNA binding"/>
    <property type="evidence" value="ECO:0007669"/>
    <property type="project" value="TreeGrafter"/>
</dbReference>
<dbReference type="OrthoDB" id="20127at2759"/>
<dbReference type="GO" id="GO:0042795">
    <property type="term" value="P:snRNA transcription by RNA polymerase II"/>
    <property type="evidence" value="ECO:0007669"/>
    <property type="project" value="TreeGrafter"/>
</dbReference>
<feature type="compositionally biased region" description="Low complexity" evidence="1">
    <location>
        <begin position="376"/>
        <end position="388"/>
    </location>
</feature>
<dbReference type="Proteomes" id="UP000751190">
    <property type="component" value="Unassembled WGS sequence"/>
</dbReference>
<name>A0A8J5XD28_DIALT</name>
<dbReference type="GO" id="GO:0019185">
    <property type="term" value="C:snRNA-activating protein complex"/>
    <property type="evidence" value="ECO:0007669"/>
    <property type="project" value="TreeGrafter"/>
</dbReference>
<organism evidence="2 3">
    <name type="scientific">Diacronema lutheri</name>
    <name type="common">Unicellular marine alga</name>
    <name type="synonym">Monochrysis lutheri</name>
    <dbReference type="NCBI Taxonomy" id="2081491"/>
    <lineage>
        <taxon>Eukaryota</taxon>
        <taxon>Haptista</taxon>
        <taxon>Haptophyta</taxon>
        <taxon>Pavlovophyceae</taxon>
        <taxon>Pavlovales</taxon>
        <taxon>Pavlovaceae</taxon>
        <taxon>Diacronema</taxon>
    </lineage>
</organism>
<comment type="caution">
    <text evidence="2">The sequence shown here is derived from an EMBL/GenBank/DDBJ whole genome shotgun (WGS) entry which is preliminary data.</text>
</comment>
<feature type="region of interest" description="Disordered" evidence="1">
    <location>
        <begin position="749"/>
        <end position="785"/>
    </location>
</feature>
<dbReference type="GO" id="GO:0042796">
    <property type="term" value="P:snRNA transcription by RNA polymerase III"/>
    <property type="evidence" value="ECO:0007669"/>
    <property type="project" value="TreeGrafter"/>
</dbReference>
<feature type="region of interest" description="Disordered" evidence="1">
    <location>
        <begin position="553"/>
        <end position="610"/>
    </location>
</feature>
<dbReference type="InterPro" id="IPR019188">
    <property type="entry name" value="SNAPC1"/>
</dbReference>
<proteinExistence type="predicted"/>
<dbReference type="PANTHER" id="PTHR15131:SF3">
    <property type="entry name" value="SNRNA-ACTIVATING PROTEIN COMPLEX SUBUNIT 1"/>
    <property type="match status" value="1"/>
</dbReference>
<dbReference type="EMBL" id="JAGTXO010000016">
    <property type="protein sequence ID" value="KAG8463336.1"/>
    <property type="molecule type" value="Genomic_DNA"/>
</dbReference>
<evidence type="ECO:0000313" key="2">
    <source>
        <dbReference type="EMBL" id="KAG8463336.1"/>
    </source>
</evidence>
<feature type="compositionally biased region" description="Acidic residues" evidence="1">
    <location>
        <begin position="772"/>
        <end position="785"/>
    </location>
</feature>
<protein>
    <submittedName>
        <fullName evidence="2">Uncharacterized protein</fullName>
    </submittedName>
</protein>
<dbReference type="Pfam" id="PF09808">
    <property type="entry name" value="SNAPC1"/>
    <property type="match status" value="1"/>
</dbReference>
<evidence type="ECO:0000256" key="1">
    <source>
        <dbReference type="SAM" id="MobiDB-lite"/>
    </source>
</evidence>
<feature type="region of interest" description="Disordered" evidence="1">
    <location>
        <begin position="370"/>
        <end position="400"/>
    </location>
</feature>
<gene>
    <name evidence="2" type="ORF">KFE25_004847</name>
</gene>
<feature type="compositionally biased region" description="Low complexity" evidence="1">
    <location>
        <begin position="311"/>
        <end position="323"/>
    </location>
</feature>
<feature type="compositionally biased region" description="Low complexity" evidence="1">
    <location>
        <begin position="761"/>
        <end position="771"/>
    </location>
</feature>
<feature type="region of interest" description="Disordered" evidence="1">
    <location>
        <begin position="237"/>
        <end position="261"/>
    </location>
</feature>